<dbReference type="GO" id="GO:0015288">
    <property type="term" value="F:porin activity"/>
    <property type="evidence" value="ECO:0007669"/>
    <property type="project" value="InterPro"/>
</dbReference>
<dbReference type="Gene3D" id="2.40.160.10">
    <property type="entry name" value="Porin"/>
    <property type="match status" value="1"/>
</dbReference>
<keyword evidence="3" id="KW-0472">Membrane</keyword>
<dbReference type="InterPro" id="IPR050298">
    <property type="entry name" value="Gram-neg_bact_OMP"/>
</dbReference>
<dbReference type="PANTHER" id="PTHR34501:SF2">
    <property type="entry name" value="OUTER MEMBRANE PORIN F-RELATED"/>
    <property type="match status" value="1"/>
</dbReference>
<evidence type="ECO:0000313" key="5">
    <source>
        <dbReference type="EMBL" id="OBX34617.1"/>
    </source>
</evidence>
<protein>
    <submittedName>
        <fullName evidence="5">Porin-like protein L</fullName>
    </submittedName>
</protein>
<accession>A0A1B8NXA0</accession>
<dbReference type="InterPro" id="IPR023614">
    <property type="entry name" value="Porin_dom_sf"/>
</dbReference>
<dbReference type="InterPro" id="IPR033900">
    <property type="entry name" value="Gram_neg_porin_domain"/>
</dbReference>
<dbReference type="PANTHER" id="PTHR34501">
    <property type="entry name" value="PROTEIN YDDL-RELATED"/>
    <property type="match status" value="1"/>
</dbReference>
<evidence type="ECO:0000256" key="2">
    <source>
        <dbReference type="ARBA" id="ARBA00022729"/>
    </source>
</evidence>
<comment type="caution">
    <text evidence="5">The sequence shown here is derived from an EMBL/GenBank/DDBJ whole genome shotgun (WGS) entry which is preliminary data.</text>
</comment>
<evidence type="ECO:0000256" key="4">
    <source>
        <dbReference type="SAM" id="SignalP"/>
    </source>
</evidence>
<evidence type="ECO:0000256" key="1">
    <source>
        <dbReference type="ARBA" id="ARBA00004571"/>
    </source>
</evidence>
<dbReference type="PATRIC" id="fig|2746.7.peg.3780"/>
<gene>
    <name evidence="5" type="primary">ompL</name>
    <name evidence="5" type="ORF">A8U91_03674</name>
</gene>
<dbReference type="EMBL" id="MAJD01000002">
    <property type="protein sequence ID" value="OBX34617.1"/>
    <property type="molecule type" value="Genomic_DNA"/>
</dbReference>
<dbReference type="Proteomes" id="UP000092504">
    <property type="component" value="Unassembled WGS sequence"/>
</dbReference>
<dbReference type="GO" id="GO:0009279">
    <property type="term" value="C:cell outer membrane"/>
    <property type="evidence" value="ECO:0007669"/>
    <property type="project" value="UniProtKB-SubCell"/>
</dbReference>
<sequence length="374" mass="41076">MFHHYKLTGLAVAIGAALSTQQALAVTAYETDQDKLTISGRIAAGSSFIDNIDDDHDPTNAGSRIRLIHEHEFEHGWSSVARAEWGFDPFFEHGNDGHYKRMLYAGVRHDDYGTLLIGKQYSLWYDMVAYWTDWFWYNGATAQGSFNGAFGDGGFEGNGRPDNAVSYKNTWGDWSLGLLYQTSRDDVPTGAGYTGNLTGFERDYTAQGAAVWQPTEDLSLGATYTHSAIDGKTAGGGKRSKNVDAGLLAARWTPGNWYFALTGGRYDNLVRDGNFSGVDTTDGIVDEARGVEGVALYNLKGQVPGKVQLYTGFNRLEDRASEARSAFYLAGAAWLTFDENLIIALERKFDDSVDADGASDIGNDETNLLVRYNF</sequence>
<evidence type="ECO:0000256" key="3">
    <source>
        <dbReference type="ARBA" id="ARBA00023136"/>
    </source>
</evidence>
<reference evidence="5 6" key="1">
    <citation type="submission" date="2016-06" db="EMBL/GenBank/DDBJ databases">
        <title>Genome sequence of halotolerant plant growth promoting strain of Halomonas elongata HEK1 isolated from salterns of Rann of Kutch, Gujarat, India.</title>
        <authorList>
            <person name="Gaba S."/>
            <person name="Singh R.N."/>
            <person name="Abrol S."/>
            <person name="Kaushik R."/>
            <person name="Saxena A.K."/>
        </authorList>
    </citation>
    <scope>NUCLEOTIDE SEQUENCE [LARGE SCALE GENOMIC DNA]</scope>
    <source>
        <strain evidence="5 6">HEK1</strain>
    </source>
</reference>
<dbReference type="SUPFAM" id="SSF56935">
    <property type="entry name" value="Porins"/>
    <property type="match status" value="1"/>
</dbReference>
<proteinExistence type="predicted"/>
<dbReference type="RefSeq" id="WP_065241582.1">
    <property type="nucleotide sequence ID" value="NZ_JARWBO010000001.1"/>
</dbReference>
<dbReference type="AlphaFoldDB" id="A0A1B8NXA0"/>
<keyword evidence="2 4" id="KW-0732">Signal</keyword>
<organism evidence="5 6">
    <name type="scientific">Halomonas elongata</name>
    <dbReference type="NCBI Taxonomy" id="2746"/>
    <lineage>
        <taxon>Bacteria</taxon>
        <taxon>Pseudomonadati</taxon>
        <taxon>Pseudomonadota</taxon>
        <taxon>Gammaproteobacteria</taxon>
        <taxon>Oceanospirillales</taxon>
        <taxon>Halomonadaceae</taxon>
        <taxon>Halomonas</taxon>
    </lineage>
</organism>
<evidence type="ECO:0000313" key="6">
    <source>
        <dbReference type="Proteomes" id="UP000092504"/>
    </source>
</evidence>
<dbReference type="CDD" id="cd00342">
    <property type="entry name" value="gram_neg_porins"/>
    <property type="match status" value="1"/>
</dbReference>
<feature type="signal peptide" evidence="4">
    <location>
        <begin position="1"/>
        <end position="25"/>
    </location>
</feature>
<name>A0A1B8NXA0_HALEL</name>
<feature type="chain" id="PRO_5008611219" evidence="4">
    <location>
        <begin position="26"/>
        <end position="374"/>
    </location>
</feature>
<comment type="subcellular location">
    <subcellularLocation>
        <location evidence="1">Cell outer membrane</location>
        <topology evidence="1">Multi-pass membrane protein</topology>
    </subcellularLocation>
</comment>